<evidence type="ECO:0000313" key="2">
    <source>
        <dbReference type="Proteomes" id="UP000494108"/>
    </source>
</evidence>
<accession>A0A6S6ZXK3</accession>
<evidence type="ECO:0008006" key="3">
    <source>
        <dbReference type="Google" id="ProtNLM"/>
    </source>
</evidence>
<dbReference type="EMBL" id="CADIJX010000002">
    <property type="protein sequence ID" value="CAB3642683.1"/>
    <property type="molecule type" value="Genomic_DNA"/>
</dbReference>
<gene>
    <name evidence="1" type="ORF">LMG3431_02251</name>
</gene>
<proteinExistence type="predicted"/>
<name>A0A6S6ZXK3_9BURK</name>
<keyword evidence="2" id="KW-1185">Reference proteome</keyword>
<dbReference type="AlphaFoldDB" id="A0A6S6ZXK3"/>
<protein>
    <recommendedName>
        <fullName evidence="3">DUF1365 domain-containing protein</fullName>
    </recommendedName>
</protein>
<dbReference type="PANTHER" id="PTHR33973">
    <property type="entry name" value="OS07G0153300 PROTEIN"/>
    <property type="match status" value="1"/>
</dbReference>
<reference evidence="1 2" key="1">
    <citation type="submission" date="2020-04" db="EMBL/GenBank/DDBJ databases">
        <authorList>
            <person name="De Canck E."/>
        </authorList>
    </citation>
    <scope>NUCLEOTIDE SEQUENCE [LARGE SCALE GENOMIC DNA]</scope>
    <source>
        <strain evidence="1 2">LMG 3431</strain>
    </source>
</reference>
<sequence>MKSSVMPPVMHSAVYEGRVIHRRHAPHAHAFQYRMAQLLLDLDELDQVFSQRWLWSVNHRNLAEWRRADYLGPADMPLADAVRLRVRQAIGRAPQGPIRLLTHLRYAGYAFNPVSFYYCFEADGITLDTVVADVTNTPWRERHSYVLPVDDADQMGRTLRWRFDKQFHVSPFMPMERRYEWRLTPPGDDLHVHMKVLSGQNREFEADLALERHALNGRSLARVLCCYPLMTLNVIGAIHWQALRLWLKRNPVYDHPRHSLPRSGENQ</sequence>
<organism evidence="1 2">
    <name type="scientific">Achromobacter pestifer</name>
    <dbReference type="NCBI Taxonomy" id="1353889"/>
    <lineage>
        <taxon>Bacteria</taxon>
        <taxon>Pseudomonadati</taxon>
        <taxon>Pseudomonadota</taxon>
        <taxon>Betaproteobacteria</taxon>
        <taxon>Burkholderiales</taxon>
        <taxon>Alcaligenaceae</taxon>
        <taxon>Achromobacter</taxon>
    </lineage>
</organism>
<dbReference type="Proteomes" id="UP000494108">
    <property type="component" value="Unassembled WGS sequence"/>
</dbReference>
<dbReference type="InterPro" id="IPR010775">
    <property type="entry name" value="DUF1365"/>
</dbReference>
<dbReference type="Pfam" id="PF07103">
    <property type="entry name" value="DUF1365"/>
    <property type="match status" value="1"/>
</dbReference>
<dbReference type="RefSeq" id="WP_246288230.1">
    <property type="nucleotide sequence ID" value="NZ_CADIJX010000002.1"/>
</dbReference>
<dbReference type="PANTHER" id="PTHR33973:SF4">
    <property type="entry name" value="OS07G0153300 PROTEIN"/>
    <property type="match status" value="1"/>
</dbReference>
<evidence type="ECO:0000313" key="1">
    <source>
        <dbReference type="EMBL" id="CAB3642683.1"/>
    </source>
</evidence>